<reference evidence="2 3" key="1">
    <citation type="submission" date="2016-10" db="EMBL/GenBank/DDBJ databases">
        <authorList>
            <person name="de Groot N.N."/>
        </authorList>
    </citation>
    <scope>NUCLEOTIDE SEQUENCE [LARGE SCALE GENOMIC DNA]</scope>
    <source>
        <strain evidence="2 3">CGMCC 4.5727</strain>
    </source>
</reference>
<accession>A0A1G9G8V6</accession>
<dbReference type="STRING" id="417292.SAMN05421806_11533"/>
<feature type="region of interest" description="Disordered" evidence="1">
    <location>
        <begin position="19"/>
        <end position="38"/>
    </location>
</feature>
<name>A0A1G9G8V6_9ACTN</name>
<protein>
    <submittedName>
        <fullName evidence="2">Uncharacterized protein</fullName>
    </submittedName>
</protein>
<proteinExistence type="predicted"/>
<dbReference type="Proteomes" id="UP000199155">
    <property type="component" value="Unassembled WGS sequence"/>
</dbReference>
<evidence type="ECO:0000313" key="3">
    <source>
        <dbReference type="Proteomes" id="UP000199155"/>
    </source>
</evidence>
<gene>
    <name evidence="2" type="ORF">SAMN05421806_11533</name>
</gene>
<organism evidence="2 3">
    <name type="scientific">Streptomyces indicus</name>
    <dbReference type="NCBI Taxonomy" id="417292"/>
    <lineage>
        <taxon>Bacteria</taxon>
        <taxon>Bacillati</taxon>
        <taxon>Actinomycetota</taxon>
        <taxon>Actinomycetes</taxon>
        <taxon>Kitasatosporales</taxon>
        <taxon>Streptomycetaceae</taxon>
        <taxon>Streptomyces</taxon>
    </lineage>
</organism>
<dbReference type="AlphaFoldDB" id="A0A1G9G8V6"/>
<sequence length="38" mass="4124">MSADRMAMVPVSYSLLPGLVTTSHSPAPRQVDALRPDR</sequence>
<dbReference type="EMBL" id="FNFF01000015">
    <property type="protein sequence ID" value="SDK96723.1"/>
    <property type="molecule type" value="Genomic_DNA"/>
</dbReference>
<evidence type="ECO:0000256" key="1">
    <source>
        <dbReference type="SAM" id="MobiDB-lite"/>
    </source>
</evidence>
<keyword evidence="3" id="KW-1185">Reference proteome</keyword>
<evidence type="ECO:0000313" key="2">
    <source>
        <dbReference type="EMBL" id="SDK96723.1"/>
    </source>
</evidence>